<evidence type="ECO:0000256" key="1">
    <source>
        <dbReference type="SAM" id="MobiDB-lite"/>
    </source>
</evidence>
<feature type="compositionally biased region" description="Basic and acidic residues" evidence="1">
    <location>
        <begin position="1"/>
        <end position="10"/>
    </location>
</feature>
<name>A0A8S0TN42_OLEEU</name>
<evidence type="ECO:0000313" key="3">
    <source>
        <dbReference type="Proteomes" id="UP000594638"/>
    </source>
</evidence>
<accession>A0A8S0TN42</accession>
<keyword evidence="3" id="KW-1185">Reference proteome</keyword>
<evidence type="ECO:0000313" key="2">
    <source>
        <dbReference type="EMBL" id="CAA3006236.1"/>
    </source>
</evidence>
<dbReference type="AlphaFoldDB" id="A0A8S0TN42"/>
<dbReference type="Proteomes" id="UP000594638">
    <property type="component" value="Unassembled WGS sequence"/>
</dbReference>
<dbReference type="OrthoDB" id="1744632at2759"/>
<dbReference type="Gramene" id="OE9A092747T1">
    <property type="protein sequence ID" value="OE9A092747C1"/>
    <property type="gene ID" value="OE9A092747"/>
</dbReference>
<dbReference type="PANTHER" id="PTHR33220:SF5">
    <property type="entry name" value="RRNA INTRON-ENCODED HOMING ENDONUCLEASE"/>
    <property type="match status" value="1"/>
</dbReference>
<gene>
    <name evidence="2" type="ORF">OLEA9_A092747</name>
</gene>
<comment type="caution">
    <text evidence="2">The sequence shown here is derived from an EMBL/GenBank/DDBJ whole genome shotgun (WGS) entry which is preliminary data.</text>
</comment>
<dbReference type="PANTHER" id="PTHR33220">
    <property type="entry name" value="BNAA09G04420D PROTEIN"/>
    <property type="match status" value="1"/>
</dbReference>
<proteinExistence type="predicted"/>
<organism evidence="2 3">
    <name type="scientific">Olea europaea subsp. europaea</name>
    <dbReference type="NCBI Taxonomy" id="158383"/>
    <lineage>
        <taxon>Eukaryota</taxon>
        <taxon>Viridiplantae</taxon>
        <taxon>Streptophyta</taxon>
        <taxon>Embryophyta</taxon>
        <taxon>Tracheophyta</taxon>
        <taxon>Spermatophyta</taxon>
        <taxon>Magnoliopsida</taxon>
        <taxon>eudicotyledons</taxon>
        <taxon>Gunneridae</taxon>
        <taxon>Pentapetalae</taxon>
        <taxon>asterids</taxon>
        <taxon>lamiids</taxon>
        <taxon>Lamiales</taxon>
        <taxon>Oleaceae</taxon>
        <taxon>Oleeae</taxon>
        <taxon>Olea</taxon>
    </lineage>
</organism>
<dbReference type="EMBL" id="CACTIH010007258">
    <property type="protein sequence ID" value="CAA3006236.1"/>
    <property type="molecule type" value="Genomic_DNA"/>
</dbReference>
<sequence>MEAEAPKQFDETAVPDKINAHARPSHGLTNPGAKSVKEYSRRRSPLGAPFAVGTSGTGRASKSKRLSATDILTLASMKNAAKCGTWCELQNPVNHRVFERKARLPDLDDPPSERQILRWQTRVVFAPGGDACTCKI</sequence>
<feature type="region of interest" description="Disordered" evidence="1">
    <location>
        <begin position="1"/>
        <end position="63"/>
    </location>
</feature>
<reference evidence="2 3" key="1">
    <citation type="submission" date="2019-12" db="EMBL/GenBank/DDBJ databases">
        <authorList>
            <person name="Alioto T."/>
            <person name="Alioto T."/>
            <person name="Gomez Garrido J."/>
        </authorList>
    </citation>
    <scope>NUCLEOTIDE SEQUENCE [LARGE SCALE GENOMIC DNA]</scope>
</reference>
<protein>
    <submittedName>
        <fullName evidence="2">Uncharacterized protein</fullName>
    </submittedName>
</protein>